<dbReference type="GO" id="GO:0030864">
    <property type="term" value="C:cortical actin cytoskeleton"/>
    <property type="evidence" value="ECO:0007669"/>
    <property type="project" value="TreeGrafter"/>
</dbReference>
<dbReference type="GO" id="GO:0045211">
    <property type="term" value="C:postsynaptic membrane"/>
    <property type="evidence" value="ECO:0007669"/>
    <property type="project" value="TreeGrafter"/>
</dbReference>
<dbReference type="GO" id="GO:0030027">
    <property type="term" value="C:lamellipodium"/>
    <property type="evidence" value="ECO:0007669"/>
    <property type="project" value="TreeGrafter"/>
</dbReference>
<feature type="compositionally biased region" description="Acidic residues" evidence="3">
    <location>
        <begin position="253"/>
        <end position="275"/>
    </location>
</feature>
<evidence type="ECO:0000256" key="4">
    <source>
        <dbReference type="SAM" id="SignalP"/>
    </source>
</evidence>
<keyword evidence="1 2" id="KW-0728">SH3 domain</keyword>
<reference evidence="6" key="1">
    <citation type="submission" date="2020-07" db="EMBL/GenBank/DDBJ databases">
        <title>A long reads based de novo assembly of the rainbow trout Arlee double haploid line genome.</title>
        <authorList>
            <person name="Gao G."/>
            <person name="Palti Y."/>
        </authorList>
    </citation>
    <scope>NUCLEOTIDE SEQUENCE [LARGE SCALE GENOMIC DNA]</scope>
</reference>
<feature type="compositionally biased region" description="Polar residues" evidence="3">
    <location>
        <begin position="77"/>
        <end position="90"/>
    </location>
</feature>
<feature type="compositionally biased region" description="Basic and acidic residues" evidence="3">
    <location>
        <begin position="91"/>
        <end position="109"/>
    </location>
</feature>
<name>A0A8K9X6P8_ONCMY</name>
<dbReference type="Ensembl" id="ENSOMYT00000140500.1">
    <property type="protein sequence ID" value="ENSOMYP00000128396.1"/>
    <property type="gene ID" value="ENSOMYG00000000764.2"/>
</dbReference>
<evidence type="ECO:0000256" key="3">
    <source>
        <dbReference type="SAM" id="MobiDB-lite"/>
    </source>
</evidence>
<feature type="chain" id="PRO_5035437404" description="SH3 domain-containing protein" evidence="4">
    <location>
        <begin position="22"/>
        <end position="362"/>
    </location>
</feature>
<reference evidence="6" key="2">
    <citation type="submission" date="2025-08" db="UniProtKB">
        <authorList>
            <consortium name="Ensembl"/>
        </authorList>
    </citation>
    <scope>IDENTIFICATION</scope>
</reference>
<dbReference type="PANTHER" id="PTHR10829">
    <property type="entry name" value="CORTACTIN AND DREBRIN"/>
    <property type="match status" value="1"/>
</dbReference>
<proteinExistence type="predicted"/>
<dbReference type="GO" id="GO:0045773">
    <property type="term" value="P:positive regulation of axon extension"/>
    <property type="evidence" value="ECO:0007669"/>
    <property type="project" value="TreeGrafter"/>
</dbReference>
<dbReference type="AlphaFoldDB" id="A0A8K9X6P8"/>
<feature type="domain" description="SH3" evidence="5">
    <location>
        <begin position="329"/>
        <end position="362"/>
    </location>
</feature>
<evidence type="ECO:0000259" key="5">
    <source>
        <dbReference type="PROSITE" id="PS50002"/>
    </source>
</evidence>
<dbReference type="Proteomes" id="UP000694395">
    <property type="component" value="Chromosome 5"/>
</dbReference>
<dbReference type="Gene3D" id="2.30.30.40">
    <property type="entry name" value="SH3 Domains"/>
    <property type="match status" value="1"/>
</dbReference>
<keyword evidence="7" id="KW-1185">Reference proteome</keyword>
<sequence length="362" mass="41630">MQSCFELLCCWFFGSLVPTECYISHFLSLSQRDEEVRQKEESKRVEEERQRVKREQKERDEKEAAEREMRAKERTSQIDQAKTYQKQQESGYRDQEQHQPEQQDSERQNSQRIRPASVQKANVRVRTHCVCVFVCSICHNLLNCVCVCVCVCQEAARLISQRSLNPRELFKKREQSASLDNTPSSRPGKLQSHFLTQKSTERETPNEPRSPQYPAFLHPEALASLLPKTPALLSEPKAQAAPLSPVQPAESSFTEEEYWSDDFDDDTQDTAPEDEPTVAGLVQGRERHIDLDEVYELLPLAATNEEDNIYDDIYQDTPTVLEQREEASGQDVRARALYDYQATDDSEITFDPDDIITGIDMG</sequence>
<evidence type="ECO:0000313" key="6">
    <source>
        <dbReference type="Ensembl" id="ENSOMYP00000128396.1"/>
    </source>
</evidence>
<feature type="compositionally biased region" description="Basic and acidic residues" evidence="3">
    <location>
        <begin position="33"/>
        <end position="76"/>
    </location>
</feature>
<dbReference type="GO" id="GO:0030425">
    <property type="term" value="C:dendrite"/>
    <property type="evidence" value="ECO:0007669"/>
    <property type="project" value="TreeGrafter"/>
</dbReference>
<dbReference type="GO" id="GO:0048812">
    <property type="term" value="P:neuron projection morphogenesis"/>
    <property type="evidence" value="ECO:0007669"/>
    <property type="project" value="TreeGrafter"/>
</dbReference>
<dbReference type="GO" id="GO:0051015">
    <property type="term" value="F:actin filament binding"/>
    <property type="evidence" value="ECO:0007669"/>
    <property type="project" value="TreeGrafter"/>
</dbReference>
<dbReference type="GO" id="GO:0030427">
    <property type="term" value="C:site of polarized growth"/>
    <property type="evidence" value="ECO:0007669"/>
    <property type="project" value="TreeGrafter"/>
</dbReference>
<feature type="signal peptide" evidence="4">
    <location>
        <begin position="1"/>
        <end position="21"/>
    </location>
</feature>
<accession>A0A8K9X6P8</accession>
<dbReference type="PROSITE" id="PS50002">
    <property type="entry name" value="SH3"/>
    <property type="match status" value="1"/>
</dbReference>
<dbReference type="GO" id="GO:0014069">
    <property type="term" value="C:postsynaptic density"/>
    <property type="evidence" value="ECO:0007669"/>
    <property type="project" value="TreeGrafter"/>
</dbReference>
<reference evidence="6" key="3">
    <citation type="submission" date="2025-09" db="UniProtKB">
        <authorList>
            <consortium name="Ensembl"/>
        </authorList>
    </citation>
    <scope>IDENTIFICATION</scope>
</reference>
<dbReference type="SUPFAM" id="SSF50044">
    <property type="entry name" value="SH3-domain"/>
    <property type="match status" value="1"/>
</dbReference>
<evidence type="ECO:0000313" key="7">
    <source>
        <dbReference type="Proteomes" id="UP000694395"/>
    </source>
</evidence>
<evidence type="ECO:0000256" key="2">
    <source>
        <dbReference type="PROSITE-ProRule" id="PRU00192"/>
    </source>
</evidence>
<keyword evidence="4" id="KW-0732">Signal</keyword>
<dbReference type="Pfam" id="PF00018">
    <property type="entry name" value="SH3_1"/>
    <property type="match status" value="1"/>
</dbReference>
<dbReference type="GO" id="GO:0030833">
    <property type="term" value="P:regulation of actin filament polymerization"/>
    <property type="evidence" value="ECO:0007669"/>
    <property type="project" value="TreeGrafter"/>
</dbReference>
<dbReference type="PANTHER" id="PTHR10829:SF1">
    <property type="entry name" value="DREBRIN"/>
    <property type="match status" value="1"/>
</dbReference>
<dbReference type="InterPro" id="IPR036028">
    <property type="entry name" value="SH3-like_dom_sf"/>
</dbReference>
<dbReference type="GO" id="GO:0098974">
    <property type="term" value="P:postsynaptic actin cytoskeleton organization"/>
    <property type="evidence" value="ECO:0007669"/>
    <property type="project" value="TreeGrafter"/>
</dbReference>
<evidence type="ECO:0000256" key="1">
    <source>
        <dbReference type="ARBA" id="ARBA00022443"/>
    </source>
</evidence>
<feature type="region of interest" description="Disordered" evidence="3">
    <location>
        <begin position="237"/>
        <end position="275"/>
    </location>
</feature>
<feature type="region of interest" description="Disordered" evidence="3">
    <location>
        <begin position="33"/>
        <end position="118"/>
    </location>
</feature>
<dbReference type="GeneTree" id="ENSGT00940000156732"/>
<dbReference type="GO" id="GO:0061003">
    <property type="term" value="P:positive regulation of dendritic spine morphogenesis"/>
    <property type="evidence" value="ECO:0007669"/>
    <property type="project" value="TreeGrafter"/>
</dbReference>
<dbReference type="GO" id="GO:0005884">
    <property type="term" value="C:actin filament"/>
    <property type="evidence" value="ECO:0007669"/>
    <property type="project" value="TreeGrafter"/>
</dbReference>
<protein>
    <recommendedName>
        <fullName evidence="5">SH3 domain-containing protein</fullName>
    </recommendedName>
</protein>
<dbReference type="InterPro" id="IPR001452">
    <property type="entry name" value="SH3_domain"/>
</dbReference>
<organism evidence="6 7">
    <name type="scientific">Oncorhynchus mykiss</name>
    <name type="common">Rainbow trout</name>
    <name type="synonym">Salmo gairdneri</name>
    <dbReference type="NCBI Taxonomy" id="8022"/>
    <lineage>
        <taxon>Eukaryota</taxon>
        <taxon>Metazoa</taxon>
        <taxon>Chordata</taxon>
        <taxon>Craniata</taxon>
        <taxon>Vertebrata</taxon>
        <taxon>Euteleostomi</taxon>
        <taxon>Actinopterygii</taxon>
        <taxon>Neopterygii</taxon>
        <taxon>Teleostei</taxon>
        <taxon>Protacanthopterygii</taxon>
        <taxon>Salmoniformes</taxon>
        <taxon>Salmonidae</taxon>
        <taxon>Salmoninae</taxon>
        <taxon>Oncorhynchus</taxon>
    </lineage>
</organism>